<dbReference type="GO" id="GO:0005737">
    <property type="term" value="C:cytoplasm"/>
    <property type="evidence" value="ECO:0007669"/>
    <property type="project" value="UniProtKB-SubCell"/>
</dbReference>
<dbReference type="Gene3D" id="3.30.70.790">
    <property type="entry name" value="UreE, C-terminal domain"/>
    <property type="match status" value="1"/>
</dbReference>
<evidence type="ECO:0000256" key="2">
    <source>
        <dbReference type="ARBA" id="ARBA00022490"/>
    </source>
</evidence>
<dbReference type="Gene3D" id="2.60.260.20">
    <property type="entry name" value="Urease metallochaperone UreE, N-terminal domain"/>
    <property type="match status" value="1"/>
</dbReference>
<gene>
    <name evidence="5" type="primary">ureE</name>
    <name evidence="8" type="ORF">M0638_11610</name>
</gene>
<evidence type="ECO:0000313" key="8">
    <source>
        <dbReference type="EMBL" id="MCK8785030.1"/>
    </source>
</evidence>
<comment type="similarity">
    <text evidence="5">Belongs to the UreE family.</text>
</comment>
<dbReference type="InterPro" id="IPR036118">
    <property type="entry name" value="UreE_N_sf"/>
</dbReference>
<dbReference type="GO" id="GO:0065003">
    <property type="term" value="P:protein-containing complex assembly"/>
    <property type="evidence" value="ECO:0007669"/>
    <property type="project" value="InterPro"/>
</dbReference>
<keyword evidence="2 5" id="KW-0963">Cytoplasm</keyword>
<comment type="subcellular location">
    <subcellularLocation>
        <location evidence="1 5">Cytoplasm</location>
    </subcellularLocation>
</comment>
<dbReference type="SMART" id="SM00988">
    <property type="entry name" value="UreE_N"/>
    <property type="match status" value="1"/>
</dbReference>
<organism evidence="8 9">
    <name type="scientific">Roseomonas acroporae</name>
    <dbReference type="NCBI Taxonomy" id="2937791"/>
    <lineage>
        <taxon>Bacteria</taxon>
        <taxon>Pseudomonadati</taxon>
        <taxon>Pseudomonadota</taxon>
        <taxon>Alphaproteobacteria</taxon>
        <taxon>Acetobacterales</taxon>
        <taxon>Roseomonadaceae</taxon>
        <taxon>Roseomonas</taxon>
    </lineage>
</organism>
<comment type="caution">
    <text evidence="8">The sequence shown here is derived from an EMBL/GenBank/DDBJ whole genome shotgun (WGS) entry which is preliminary data.</text>
</comment>
<evidence type="ECO:0000256" key="5">
    <source>
        <dbReference type="HAMAP-Rule" id="MF_00822"/>
    </source>
</evidence>
<dbReference type="Pfam" id="PF05194">
    <property type="entry name" value="UreE_C"/>
    <property type="match status" value="1"/>
</dbReference>
<feature type="compositionally biased region" description="Basic and acidic residues" evidence="6">
    <location>
        <begin position="180"/>
        <end position="198"/>
    </location>
</feature>
<comment type="function">
    <text evidence="5">Involved in urease metallocenter assembly. Binds nickel. Probably functions as a nickel donor during metallocenter assembly.</text>
</comment>
<keyword evidence="9" id="KW-1185">Reference proteome</keyword>
<dbReference type="EMBL" id="JALPRX010000047">
    <property type="protein sequence ID" value="MCK8785030.1"/>
    <property type="molecule type" value="Genomic_DNA"/>
</dbReference>
<dbReference type="GO" id="GO:0006457">
    <property type="term" value="P:protein folding"/>
    <property type="evidence" value="ECO:0007669"/>
    <property type="project" value="InterPro"/>
</dbReference>
<keyword evidence="3 5" id="KW-0533">Nickel</keyword>
<dbReference type="GO" id="GO:0019627">
    <property type="term" value="P:urea metabolic process"/>
    <property type="evidence" value="ECO:0007669"/>
    <property type="project" value="InterPro"/>
</dbReference>
<proteinExistence type="inferred from homology"/>
<evidence type="ECO:0000259" key="7">
    <source>
        <dbReference type="SMART" id="SM00988"/>
    </source>
</evidence>
<reference evidence="8" key="1">
    <citation type="submission" date="2022-04" db="EMBL/GenBank/DDBJ databases">
        <title>Roseomonas acroporae sp. nov., isolated from coral Acropora digitifera.</title>
        <authorList>
            <person name="Sun H."/>
        </authorList>
    </citation>
    <scope>NUCLEOTIDE SEQUENCE</scope>
    <source>
        <strain evidence="8">NAR14</strain>
    </source>
</reference>
<evidence type="ECO:0000256" key="1">
    <source>
        <dbReference type="ARBA" id="ARBA00004496"/>
    </source>
</evidence>
<feature type="compositionally biased region" description="Basic and acidic residues" evidence="6">
    <location>
        <begin position="156"/>
        <end position="169"/>
    </location>
</feature>
<name>A0A9X1Y9T1_9PROT</name>
<dbReference type="HAMAP" id="MF_00822">
    <property type="entry name" value="UreE"/>
    <property type="match status" value="1"/>
</dbReference>
<dbReference type="InterPro" id="IPR012406">
    <property type="entry name" value="UreE"/>
</dbReference>
<dbReference type="CDD" id="cd00571">
    <property type="entry name" value="UreE"/>
    <property type="match status" value="1"/>
</dbReference>
<dbReference type="InterPro" id="IPR004029">
    <property type="entry name" value="UreE_N"/>
</dbReference>
<dbReference type="GO" id="GO:0051082">
    <property type="term" value="F:unfolded protein binding"/>
    <property type="evidence" value="ECO:0007669"/>
    <property type="project" value="UniProtKB-UniRule"/>
</dbReference>
<dbReference type="Proteomes" id="UP001139516">
    <property type="component" value="Unassembled WGS sequence"/>
</dbReference>
<sequence length="207" mass="22850">MNEANGSSETLPRATAVLQAGQWDMTRTLATDFVTLDYDDRHRRRRRFVGEAGLAFLLDLPEATVLREGDGLLLENGSVVAVRAAPEPLVEITAESPGHLLRLAWHLGNRHLPAELSPGRILIRDDHVIVAMLRGLGATLRAVQAPFNPEGGAYGEHNRSTHQHFRDPTHAPGHAHGHAHGHDHAHDHTHDHGHDHPHGHGHHHHHD</sequence>
<accession>A0A9X1Y9T1</accession>
<dbReference type="InterPro" id="IPR007864">
    <property type="entry name" value="UreE_C_dom"/>
</dbReference>
<feature type="domain" description="UreE urease accessory N-terminal" evidence="7">
    <location>
        <begin position="17"/>
        <end position="80"/>
    </location>
</feature>
<dbReference type="RefSeq" id="WP_248667155.1">
    <property type="nucleotide sequence ID" value="NZ_JALPRX010000047.1"/>
</dbReference>
<keyword evidence="4 5" id="KW-0143">Chaperone</keyword>
<feature type="region of interest" description="Disordered" evidence="6">
    <location>
        <begin position="151"/>
        <end position="207"/>
    </location>
</feature>
<evidence type="ECO:0000256" key="6">
    <source>
        <dbReference type="SAM" id="MobiDB-lite"/>
    </source>
</evidence>
<evidence type="ECO:0000313" key="9">
    <source>
        <dbReference type="Proteomes" id="UP001139516"/>
    </source>
</evidence>
<evidence type="ECO:0000256" key="3">
    <source>
        <dbReference type="ARBA" id="ARBA00022596"/>
    </source>
</evidence>
<evidence type="ECO:0000256" key="4">
    <source>
        <dbReference type="ARBA" id="ARBA00023186"/>
    </source>
</evidence>
<dbReference type="AlphaFoldDB" id="A0A9X1Y9T1"/>
<dbReference type="Pfam" id="PF02814">
    <property type="entry name" value="UreE_N"/>
    <property type="match status" value="1"/>
</dbReference>
<dbReference type="GO" id="GO:0016151">
    <property type="term" value="F:nickel cation binding"/>
    <property type="evidence" value="ECO:0007669"/>
    <property type="project" value="UniProtKB-UniRule"/>
</dbReference>
<dbReference type="SUPFAM" id="SSF69737">
    <property type="entry name" value="Urease metallochaperone UreE, C-terminal domain"/>
    <property type="match status" value="1"/>
</dbReference>
<protein>
    <recommendedName>
        <fullName evidence="5">Urease accessory protein UreE</fullName>
    </recommendedName>
</protein>
<dbReference type="SUPFAM" id="SSF69287">
    <property type="entry name" value="Urease metallochaperone UreE, N-terminal domain"/>
    <property type="match status" value="1"/>
</dbReference>